<feature type="transmembrane region" description="Helical" evidence="1">
    <location>
        <begin position="35"/>
        <end position="54"/>
    </location>
</feature>
<dbReference type="Proteomes" id="UP000003635">
    <property type="component" value="Unassembled WGS sequence"/>
</dbReference>
<comment type="caution">
    <text evidence="3">The sequence shown here is derived from an EMBL/GenBank/DDBJ whole genome shotgun (WGS) entry which is preliminary data.</text>
</comment>
<sequence length="73" mass="7894">METRTRSVVKAVVWNLLGLTVMALVGLAMTGSLALGGTMALVNAALGLSMYVGYERLWDRIAWGRQAGRVRDV</sequence>
<gene>
    <name evidence="3" type="ORF">OG2516_15359</name>
</gene>
<keyword evidence="1" id="KW-1133">Transmembrane helix</keyword>
<evidence type="ECO:0000259" key="2">
    <source>
        <dbReference type="Pfam" id="PF09834"/>
    </source>
</evidence>
<dbReference type="STRING" id="314256.OG2516_15359"/>
<accession>Q2CFE1</accession>
<evidence type="ECO:0000313" key="4">
    <source>
        <dbReference type="Proteomes" id="UP000003635"/>
    </source>
</evidence>
<dbReference type="InterPro" id="IPR018638">
    <property type="entry name" value="DUF2061_membrane"/>
</dbReference>
<dbReference type="AlphaFoldDB" id="Q2CFE1"/>
<dbReference type="EMBL" id="AAOT01000013">
    <property type="protein sequence ID" value="EAR51354.1"/>
    <property type="molecule type" value="Genomic_DNA"/>
</dbReference>
<dbReference type="Pfam" id="PF09834">
    <property type="entry name" value="DUF2061"/>
    <property type="match status" value="1"/>
</dbReference>
<keyword evidence="4" id="KW-1185">Reference proteome</keyword>
<feature type="domain" description="DUF2061" evidence="2">
    <location>
        <begin position="8"/>
        <end position="59"/>
    </location>
</feature>
<dbReference type="RefSeq" id="WP_007256586.1">
    <property type="nucleotide sequence ID" value="NZ_CH724108.1"/>
</dbReference>
<protein>
    <recommendedName>
        <fullName evidence="2">DUF2061 domain-containing protein</fullName>
    </recommendedName>
</protein>
<name>Q2CFE1_OCEGH</name>
<proteinExistence type="predicted"/>
<keyword evidence="1" id="KW-0472">Membrane</keyword>
<organism evidence="3 4">
    <name type="scientific">Oceanicola granulosus (strain ATCC BAA-861 / DSM 15982 / KCTC 12143 / HTCC2516)</name>
    <dbReference type="NCBI Taxonomy" id="314256"/>
    <lineage>
        <taxon>Bacteria</taxon>
        <taxon>Pseudomonadati</taxon>
        <taxon>Pseudomonadota</taxon>
        <taxon>Alphaproteobacteria</taxon>
        <taxon>Rhodobacterales</taxon>
        <taxon>Roseobacteraceae</taxon>
        <taxon>Oceanicola</taxon>
    </lineage>
</organism>
<reference evidence="3 4" key="1">
    <citation type="journal article" date="2010" name="J. Bacteriol.">
        <title>Genome sequences of Oceanicola granulosus HTCC2516(T) and Oceanicola batsensis HTCC2597(TDelta).</title>
        <authorList>
            <person name="Thrash J.C."/>
            <person name="Cho J.C."/>
            <person name="Vergin K.L."/>
            <person name="Giovannoni S.J."/>
        </authorList>
    </citation>
    <scope>NUCLEOTIDE SEQUENCE [LARGE SCALE GENOMIC DNA]</scope>
    <source>
        <strain evidence="4">ATCC BAA-861 / DSM 15982 / KCTC 12143 / HTCC2516</strain>
    </source>
</reference>
<dbReference type="OrthoDB" id="197461at2"/>
<dbReference type="eggNOG" id="COG3205">
    <property type="taxonomic scope" value="Bacteria"/>
</dbReference>
<dbReference type="HOGENOM" id="CLU_160691_3_3_5"/>
<evidence type="ECO:0000256" key="1">
    <source>
        <dbReference type="SAM" id="Phobius"/>
    </source>
</evidence>
<evidence type="ECO:0000313" key="3">
    <source>
        <dbReference type="EMBL" id="EAR51354.1"/>
    </source>
</evidence>
<feature type="transmembrane region" description="Helical" evidence="1">
    <location>
        <begin position="12"/>
        <end position="29"/>
    </location>
</feature>
<keyword evidence="1" id="KW-0812">Transmembrane</keyword>